<evidence type="ECO:0000313" key="1">
    <source>
        <dbReference type="EMBL" id="MDR9898924.1"/>
    </source>
</evidence>
<dbReference type="AlphaFoldDB" id="A0AAP5MD73"/>
<dbReference type="RefSeq" id="WP_208346097.1">
    <property type="nucleotide sequence ID" value="NZ_CAWQFN010000868.1"/>
</dbReference>
<evidence type="ECO:0000313" key="2">
    <source>
        <dbReference type="Proteomes" id="UP000667802"/>
    </source>
</evidence>
<keyword evidence="2" id="KW-1185">Reference proteome</keyword>
<comment type="caution">
    <text evidence="1">The sequence shown here is derived from an EMBL/GenBank/DDBJ whole genome shotgun (WGS) entry which is preliminary data.</text>
</comment>
<proteinExistence type="predicted"/>
<dbReference type="EMBL" id="JAALHA020000021">
    <property type="protein sequence ID" value="MDR9898924.1"/>
    <property type="molecule type" value="Genomic_DNA"/>
</dbReference>
<name>A0AAP5MD73_9CYAN</name>
<sequence>MWTKIEELIKMPWIKYPLFFVAVLFVSVFVGRVYSGFTLIKNDKEISFDLRTDAKLPNELDITGEWVYLAETNQKENIFSEDFCKKRFGSVDINHTGSNEVNLSGVRKANEDCTTKKVVYPKVEPKNIRWVSDSATILVQRKHLTVWFHTDDKIPRLGYMYLSIINEPNSIKPPGQLNGTMFYLNDEDKKWFRANVELYRVGSQKATDIAKKW</sequence>
<dbReference type="Proteomes" id="UP000667802">
    <property type="component" value="Unassembled WGS sequence"/>
</dbReference>
<organism evidence="1 2">
    <name type="scientific">Aetokthonos hydrillicola Thurmond2011</name>
    <dbReference type="NCBI Taxonomy" id="2712845"/>
    <lineage>
        <taxon>Bacteria</taxon>
        <taxon>Bacillati</taxon>
        <taxon>Cyanobacteriota</taxon>
        <taxon>Cyanophyceae</taxon>
        <taxon>Nostocales</taxon>
        <taxon>Hapalosiphonaceae</taxon>
        <taxon>Aetokthonos</taxon>
    </lineage>
</organism>
<gene>
    <name evidence="1" type="ORF">G7B40_030855</name>
</gene>
<protein>
    <submittedName>
        <fullName evidence="1">Uncharacterized protein</fullName>
    </submittedName>
</protein>
<reference evidence="2" key="1">
    <citation type="journal article" date="2021" name="Science">
        <title>Hunting the eagle killer: A cyanobacterial neurotoxin causes vacuolar myelinopathy.</title>
        <authorList>
            <person name="Breinlinger S."/>
            <person name="Phillips T.J."/>
            <person name="Haram B.N."/>
            <person name="Mares J."/>
            <person name="Martinez Yerena J.A."/>
            <person name="Hrouzek P."/>
            <person name="Sobotka R."/>
            <person name="Henderson W.M."/>
            <person name="Schmieder P."/>
            <person name="Williams S.M."/>
            <person name="Lauderdale J.D."/>
            <person name="Wilde H.D."/>
            <person name="Gerrin W."/>
            <person name="Kust A."/>
            <person name="Washington J.W."/>
            <person name="Wagner C."/>
            <person name="Geier B."/>
            <person name="Liebeke M."/>
            <person name="Enke H."/>
            <person name="Niedermeyer T.H.J."/>
            <person name="Wilde S.B."/>
        </authorList>
    </citation>
    <scope>NUCLEOTIDE SEQUENCE [LARGE SCALE GENOMIC DNA]</scope>
    <source>
        <strain evidence="2">Thurmond2011</strain>
    </source>
</reference>
<accession>A0AAP5MD73</accession>